<dbReference type="Proteomes" id="UP000694844">
    <property type="component" value="Chromosome 3"/>
</dbReference>
<evidence type="ECO:0000256" key="3">
    <source>
        <dbReference type="ARBA" id="ARBA00023295"/>
    </source>
</evidence>
<dbReference type="InterPro" id="IPR017853">
    <property type="entry name" value="GH"/>
</dbReference>
<sequence>MMLRFLLALLGSALLTTQGEAGGSENHDYCDSETCGSIKRKLVYSEDSVNLSVTENGVKFIEQFFPNSLKSIPSTDCRKTRDDFCLTWGDNIKATMQRKSLKGQECFEMNFSSKPTSDIFPTSCIPLEGAAWYGGSELHTQRWPLNDVELPMQPFVSNDIVPEKTAFGNVLEAYWINSKGVGLYVDDATPLHVAINEKKSRLLCLQAQFQEPHFPKSVSEYLTLNYTICKQRNVRDIRDFIHNLLFDIPNGMPDKRMMKSPIWSTWARYKTLINQSKVLQLAAEIKAYGFSNSQIELDDKLTTKYGDFDFDHEKFPDPLGMVHQLKSDGFRTTVWITPFANLDSDAFLQGVEKGYWMRDVSGKVPALVKWWQGIGGILDVTNEDAVEWFVSRLREMQTEYQIDSFKFDAGEMTYLPSSYSTRYRLGNPGYYTTLYVDMVSRLGDMIEVRCGFKSQRHSVFVRMGDKESTWGYENGFKTLIPTVLTLGILGYPYVLPDMIGGNGYGEDLGIDVVLPERELYIRWLQLSAYLPSMQFSFVPWDFDDEVVAIAKEMVKVHEDIVTPLLYQASVEASKSGAPLIRPLWWYEPEVEEALNCDDEFLVGDSLLVAPITDRGSRSRDIYIPKGEWRDNLQKRQISGPVTLRNYEVALQQIATFDRIS</sequence>
<proteinExistence type="inferred from homology"/>
<dbReference type="PANTHER" id="PTHR43053:SF4">
    <property type="entry name" value="MYOGENESIS-REGULATING GLYCOSIDASE"/>
    <property type="match status" value="1"/>
</dbReference>
<dbReference type="RefSeq" id="XP_022328403.1">
    <property type="nucleotide sequence ID" value="XM_022472695.1"/>
</dbReference>
<protein>
    <submittedName>
        <fullName evidence="9 10">Uncharacterized family 31 glucosidase KIAA1161-like</fullName>
    </submittedName>
</protein>
<feature type="signal peptide" evidence="5">
    <location>
        <begin position="1"/>
        <end position="21"/>
    </location>
</feature>
<dbReference type="Gene3D" id="3.20.20.80">
    <property type="entry name" value="Glycosidases"/>
    <property type="match status" value="1"/>
</dbReference>
<dbReference type="AlphaFoldDB" id="A0A8B8DJS0"/>
<evidence type="ECO:0000259" key="7">
    <source>
        <dbReference type="Pfam" id="PF21365"/>
    </source>
</evidence>
<dbReference type="InterPro" id="IPR013780">
    <property type="entry name" value="Glyco_hydro_b"/>
</dbReference>
<keyword evidence="3 4" id="KW-0326">Glycosidase</keyword>
<reference evidence="9 10" key="1">
    <citation type="submission" date="2025-04" db="UniProtKB">
        <authorList>
            <consortium name="RefSeq"/>
        </authorList>
    </citation>
    <scope>IDENTIFICATION</scope>
    <source>
        <tissue evidence="9 10">Whole sample</tissue>
    </source>
</reference>
<evidence type="ECO:0000313" key="10">
    <source>
        <dbReference type="RefSeq" id="XP_022328403.1"/>
    </source>
</evidence>
<evidence type="ECO:0000256" key="4">
    <source>
        <dbReference type="RuleBase" id="RU361185"/>
    </source>
</evidence>
<feature type="chain" id="PRO_5044666320" evidence="5">
    <location>
        <begin position="22"/>
        <end position="660"/>
    </location>
</feature>
<evidence type="ECO:0000313" key="9">
    <source>
        <dbReference type="RefSeq" id="XP_022328402.1"/>
    </source>
</evidence>
<comment type="similarity">
    <text evidence="1 4">Belongs to the glycosyl hydrolase 31 family.</text>
</comment>
<dbReference type="InterPro" id="IPR050985">
    <property type="entry name" value="Alpha-glycosidase_related"/>
</dbReference>
<dbReference type="SUPFAM" id="SSF51011">
    <property type="entry name" value="Glycosyl hydrolase domain"/>
    <property type="match status" value="1"/>
</dbReference>
<dbReference type="InterPro" id="IPR048395">
    <property type="entry name" value="Glyco_hydro_31_C"/>
</dbReference>
<dbReference type="Pfam" id="PF21365">
    <property type="entry name" value="Glyco_hydro_31_3rd"/>
    <property type="match status" value="1"/>
</dbReference>
<evidence type="ECO:0000256" key="2">
    <source>
        <dbReference type="ARBA" id="ARBA00022801"/>
    </source>
</evidence>
<evidence type="ECO:0000256" key="5">
    <source>
        <dbReference type="SAM" id="SignalP"/>
    </source>
</evidence>
<dbReference type="Pfam" id="PF01055">
    <property type="entry name" value="Glyco_hydro_31_2nd"/>
    <property type="match status" value="1"/>
</dbReference>
<feature type="domain" description="Glycoside hydrolase family 31 TIM barrel" evidence="6">
    <location>
        <begin position="264"/>
        <end position="558"/>
    </location>
</feature>
<name>A0A8B8DJS0_CRAVI</name>
<dbReference type="InterPro" id="IPR000322">
    <property type="entry name" value="Glyco_hydro_31_TIM"/>
</dbReference>
<dbReference type="Gene3D" id="2.60.40.1180">
    <property type="entry name" value="Golgi alpha-mannosidase II"/>
    <property type="match status" value="1"/>
</dbReference>
<feature type="domain" description="Glycosyl hydrolase family 31 C-terminal" evidence="7">
    <location>
        <begin position="576"/>
        <end position="656"/>
    </location>
</feature>
<dbReference type="SUPFAM" id="SSF51445">
    <property type="entry name" value="(Trans)glycosidases"/>
    <property type="match status" value="1"/>
</dbReference>
<accession>A0A8B8DJS0</accession>
<dbReference type="PANTHER" id="PTHR43053">
    <property type="entry name" value="GLYCOSIDASE FAMILY 31"/>
    <property type="match status" value="1"/>
</dbReference>
<keyword evidence="8" id="KW-1185">Reference proteome</keyword>
<dbReference type="CDD" id="cd06592">
    <property type="entry name" value="GH31_NET37"/>
    <property type="match status" value="1"/>
</dbReference>
<dbReference type="OrthoDB" id="10070917at2759"/>
<evidence type="ECO:0000259" key="6">
    <source>
        <dbReference type="Pfam" id="PF01055"/>
    </source>
</evidence>
<keyword evidence="2 4" id="KW-0378">Hydrolase</keyword>
<gene>
    <name evidence="9 10" type="primary">LOC111127494</name>
</gene>
<dbReference type="GeneID" id="111127494"/>
<evidence type="ECO:0000256" key="1">
    <source>
        <dbReference type="ARBA" id="ARBA00007806"/>
    </source>
</evidence>
<organism evidence="8 9">
    <name type="scientific">Crassostrea virginica</name>
    <name type="common">Eastern oyster</name>
    <dbReference type="NCBI Taxonomy" id="6565"/>
    <lineage>
        <taxon>Eukaryota</taxon>
        <taxon>Metazoa</taxon>
        <taxon>Spiralia</taxon>
        <taxon>Lophotrochozoa</taxon>
        <taxon>Mollusca</taxon>
        <taxon>Bivalvia</taxon>
        <taxon>Autobranchia</taxon>
        <taxon>Pteriomorphia</taxon>
        <taxon>Ostreida</taxon>
        <taxon>Ostreoidea</taxon>
        <taxon>Ostreidae</taxon>
        <taxon>Crassostrea</taxon>
    </lineage>
</organism>
<evidence type="ECO:0000313" key="8">
    <source>
        <dbReference type="Proteomes" id="UP000694844"/>
    </source>
</evidence>
<dbReference type="GO" id="GO:0004553">
    <property type="term" value="F:hydrolase activity, hydrolyzing O-glycosyl compounds"/>
    <property type="evidence" value="ECO:0007669"/>
    <property type="project" value="InterPro"/>
</dbReference>
<dbReference type="GO" id="GO:0005975">
    <property type="term" value="P:carbohydrate metabolic process"/>
    <property type="evidence" value="ECO:0007669"/>
    <property type="project" value="InterPro"/>
</dbReference>
<dbReference type="RefSeq" id="XP_022328402.1">
    <property type="nucleotide sequence ID" value="XM_022472694.1"/>
</dbReference>
<keyword evidence="5" id="KW-0732">Signal</keyword>
<dbReference type="KEGG" id="cvn:111127494"/>